<dbReference type="RefSeq" id="WP_063976207.1">
    <property type="nucleotide sequence ID" value="NZ_LSTR01000025.1"/>
</dbReference>
<keyword evidence="4" id="KW-1003">Cell membrane</keyword>
<sequence length="357" mass="37740">MSTIHTMFAVARVEFLRLLRSPTSFTLLLLVPALQVLLFGYAIRPSGAHVGVAIAGPAAGQDDIARLARDAGLDVIAHGLRPGGAATLVRTGKATIGIELPTGPFAPVKAVVDASDPNLTAAAEARIDAIYWHALAKRNDVADYGPRLQIDRLFNPAARADWAFLPALIGTIMMISMLMLGTLSTARERELGTWEALIALPIGRVALLVGKLAPLALIGSLQGAAVLGVSHWIFDLPLRGSVASLAAMLPVFAIAHLALGQALAARARTQLAALQGAVAFYLPAMLLSGFLYPFATLPGWAQRIGELFPLTHFIRAAREATLRAGDAGTVLTHGGPILLFTLLMLALAAWQRRSQLD</sequence>
<evidence type="ECO:0000256" key="3">
    <source>
        <dbReference type="ARBA" id="ARBA00022448"/>
    </source>
</evidence>
<feature type="transmembrane region" description="Helical" evidence="8">
    <location>
        <begin position="216"/>
        <end position="234"/>
    </location>
</feature>
<evidence type="ECO:0000256" key="5">
    <source>
        <dbReference type="ARBA" id="ARBA00022692"/>
    </source>
</evidence>
<feature type="transmembrane region" description="Helical" evidence="8">
    <location>
        <begin position="240"/>
        <end position="259"/>
    </location>
</feature>
<keyword evidence="7 8" id="KW-0472">Membrane</keyword>
<dbReference type="InterPro" id="IPR051449">
    <property type="entry name" value="ABC-2_transporter_component"/>
</dbReference>
<dbReference type="OrthoDB" id="9784671at2"/>
<feature type="transmembrane region" description="Helical" evidence="8">
    <location>
        <begin position="330"/>
        <end position="350"/>
    </location>
</feature>
<evidence type="ECO:0000256" key="7">
    <source>
        <dbReference type="ARBA" id="ARBA00023136"/>
    </source>
</evidence>
<dbReference type="AlphaFoldDB" id="A0A177JY67"/>
<name>A0A177JY67_SPHYA</name>
<comment type="similarity">
    <text evidence="2">Belongs to the ABC-2 integral membrane protein family.</text>
</comment>
<protein>
    <recommendedName>
        <fullName evidence="9">ABC transmembrane type-2 domain-containing protein</fullName>
    </recommendedName>
</protein>
<keyword evidence="6 8" id="KW-1133">Transmembrane helix</keyword>
<dbReference type="EMBL" id="LSTR01000025">
    <property type="protein sequence ID" value="OAH45375.1"/>
    <property type="molecule type" value="Genomic_DNA"/>
</dbReference>
<evidence type="ECO:0000256" key="6">
    <source>
        <dbReference type="ARBA" id="ARBA00022989"/>
    </source>
</evidence>
<dbReference type="GO" id="GO:0005886">
    <property type="term" value="C:plasma membrane"/>
    <property type="evidence" value="ECO:0007669"/>
    <property type="project" value="UniProtKB-SubCell"/>
</dbReference>
<keyword evidence="5 8" id="KW-0812">Transmembrane</keyword>
<gene>
    <name evidence="10" type="ORF">AX777_17340</name>
</gene>
<organism evidence="10 11">
    <name type="scientific">Sphingobium yanoikuyae</name>
    <name type="common">Sphingomonas yanoikuyae</name>
    <dbReference type="NCBI Taxonomy" id="13690"/>
    <lineage>
        <taxon>Bacteria</taxon>
        <taxon>Pseudomonadati</taxon>
        <taxon>Pseudomonadota</taxon>
        <taxon>Alphaproteobacteria</taxon>
        <taxon>Sphingomonadales</taxon>
        <taxon>Sphingomonadaceae</taxon>
        <taxon>Sphingobium</taxon>
    </lineage>
</organism>
<evidence type="ECO:0000256" key="2">
    <source>
        <dbReference type="ARBA" id="ARBA00007783"/>
    </source>
</evidence>
<reference evidence="10 11" key="1">
    <citation type="submission" date="2016-02" db="EMBL/GenBank/DDBJ databases">
        <authorList>
            <person name="Wen L."/>
            <person name="He K."/>
            <person name="Yang H."/>
        </authorList>
    </citation>
    <scope>NUCLEOTIDE SEQUENCE [LARGE SCALE GENOMIC DNA]</scope>
    <source>
        <strain evidence="10 11">CD09_2</strain>
    </source>
</reference>
<feature type="transmembrane region" description="Helical" evidence="8">
    <location>
        <begin position="162"/>
        <end position="185"/>
    </location>
</feature>
<proteinExistence type="inferred from homology"/>
<dbReference type="InterPro" id="IPR013525">
    <property type="entry name" value="ABC2_TM"/>
</dbReference>
<evidence type="ECO:0000256" key="1">
    <source>
        <dbReference type="ARBA" id="ARBA00004651"/>
    </source>
</evidence>
<comment type="caution">
    <text evidence="10">The sequence shown here is derived from an EMBL/GenBank/DDBJ whole genome shotgun (WGS) entry which is preliminary data.</text>
</comment>
<keyword evidence="3" id="KW-0813">Transport</keyword>
<evidence type="ECO:0000256" key="8">
    <source>
        <dbReference type="SAM" id="Phobius"/>
    </source>
</evidence>
<dbReference type="Pfam" id="PF12698">
    <property type="entry name" value="ABC2_membrane_3"/>
    <property type="match status" value="1"/>
</dbReference>
<dbReference type="PANTHER" id="PTHR30294">
    <property type="entry name" value="MEMBRANE COMPONENT OF ABC TRANSPORTER YHHJ-RELATED"/>
    <property type="match status" value="1"/>
</dbReference>
<evidence type="ECO:0000259" key="9">
    <source>
        <dbReference type="PROSITE" id="PS51012"/>
    </source>
</evidence>
<dbReference type="InterPro" id="IPR047817">
    <property type="entry name" value="ABC2_TM_bact-type"/>
</dbReference>
<dbReference type="PANTHER" id="PTHR30294:SF29">
    <property type="entry name" value="MULTIDRUG ABC TRANSPORTER PERMEASE YBHS-RELATED"/>
    <property type="match status" value="1"/>
</dbReference>
<accession>A0A177JY67</accession>
<comment type="subcellular location">
    <subcellularLocation>
        <location evidence="1">Cell membrane</location>
        <topology evidence="1">Multi-pass membrane protein</topology>
    </subcellularLocation>
</comment>
<evidence type="ECO:0000256" key="4">
    <source>
        <dbReference type="ARBA" id="ARBA00022475"/>
    </source>
</evidence>
<evidence type="ECO:0000313" key="10">
    <source>
        <dbReference type="EMBL" id="OAH45375.1"/>
    </source>
</evidence>
<dbReference type="Proteomes" id="UP000077262">
    <property type="component" value="Unassembled WGS sequence"/>
</dbReference>
<feature type="transmembrane region" description="Helical" evidence="8">
    <location>
        <begin position="271"/>
        <end position="292"/>
    </location>
</feature>
<dbReference type="PROSITE" id="PS51012">
    <property type="entry name" value="ABC_TM2"/>
    <property type="match status" value="1"/>
</dbReference>
<feature type="domain" description="ABC transmembrane type-2" evidence="9">
    <location>
        <begin position="128"/>
        <end position="355"/>
    </location>
</feature>
<dbReference type="GO" id="GO:0140359">
    <property type="term" value="F:ABC-type transporter activity"/>
    <property type="evidence" value="ECO:0007669"/>
    <property type="project" value="InterPro"/>
</dbReference>
<feature type="transmembrane region" description="Helical" evidence="8">
    <location>
        <begin position="25"/>
        <end position="43"/>
    </location>
</feature>
<evidence type="ECO:0000313" key="11">
    <source>
        <dbReference type="Proteomes" id="UP000077262"/>
    </source>
</evidence>